<dbReference type="AlphaFoldDB" id="A0A495A8F8"/>
<feature type="region of interest" description="Disordered" evidence="1">
    <location>
        <begin position="26"/>
        <end position="48"/>
    </location>
</feature>
<evidence type="ECO:0000256" key="1">
    <source>
        <dbReference type="SAM" id="MobiDB-lite"/>
    </source>
</evidence>
<protein>
    <recommendedName>
        <fullName evidence="4">Ead/Ea22-like family protein</fullName>
    </recommendedName>
</protein>
<dbReference type="Proteomes" id="UP000249516">
    <property type="component" value="Unassembled WGS sequence"/>
</dbReference>
<gene>
    <name evidence="2" type="ORF">C1C97_000585</name>
</gene>
<dbReference type="OrthoDB" id="4955428at2"/>
<name>A0A495A8F8_9MICC</name>
<reference evidence="2 3" key="1">
    <citation type="submission" date="2018-10" db="EMBL/GenBank/DDBJ databases">
        <title>Kocuria tytouropygialis sp. nov., isolated from the uropygial gland of an American barn owl (Tyto furcata).</title>
        <authorList>
            <person name="Braun M.S."/>
            <person name="Wang E."/>
            <person name="Zimmermann S."/>
            <person name="Wagner H."/>
            <person name="Wink M."/>
        </authorList>
    </citation>
    <scope>NUCLEOTIDE SEQUENCE [LARGE SCALE GENOMIC DNA]</scope>
    <source>
        <strain evidence="2 3">442</strain>
    </source>
</reference>
<dbReference type="RefSeq" id="WP_121029584.1">
    <property type="nucleotide sequence ID" value="NZ_PNJG02000001.1"/>
</dbReference>
<dbReference type="EMBL" id="PNJG02000001">
    <property type="protein sequence ID" value="RKQ36218.1"/>
    <property type="molecule type" value="Genomic_DNA"/>
</dbReference>
<organism evidence="2 3">
    <name type="scientific">Kocuria tytonis</name>
    <dbReference type="NCBI Taxonomy" id="2054280"/>
    <lineage>
        <taxon>Bacteria</taxon>
        <taxon>Bacillati</taxon>
        <taxon>Actinomycetota</taxon>
        <taxon>Actinomycetes</taxon>
        <taxon>Micrococcales</taxon>
        <taxon>Micrococcaceae</taxon>
        <taxon>Kocuria</taxon>
    </lineage>
</organism>
<evidence type="ECO:0008006" key="4">
    <source>
        <dbReference type="Google" id="ProtNLM"/>
    </source>
</evidence>
<keyword evidence="3" id="KW-1185">Reference proteome</keyword>
<evidence type="ECO:0000313" key="2">
    <source>
        <dbReference type="EMBL" id="RKQ36218.1"/>
    </source>
</evidence>
<feature type="compositionally biased region" description="Basic and acidic residues" evidence="1">
    <location>
        <begin position="32"/>
        <end position="48"/>
    </location>
</feature>
<accession>A0A495A8F8</accession>
<sequence>MTTNEPMTREQFDAIRERVDATTEGPWTRWAGLDDRDNSVASDGREDAPTVADVIPEKDDAAFIAHAREDVPALLAEVERRGARLTVDDDMVERAKRAFGAATAQVSSIPLGMSEAMFIDSVGLQHQHAIRAALNAALGIGEDA</sequence>
<proteinExistence type="predicted"/>
<comment type="caution">
    <text evidence="2">The sequence shown here is derived from an EMBL/GenBank/DDBJ whole genome shotgun (WGS) entry which is preliminary data.</text>
</comment>
<evidence type="ECO:0000313" key="3">
    <source>
        <dbReference type="Proteomes" id="UP000249516"/>
    </source>
</evidence>